<keyword evidence="10" id="KW-0732">Signal</keyword>
<dbReference type="GO" id="GO:0005975">
    <property type="term" value="P:carbohydrate metabolic process"/>
    <property type="evidence" value="ECO:0007669"/>
    <property type="project" value="InterPro"/>
</dbReference>
<comment type="caution">
    <text evidence="11">The sequence shown here is derived from an EMBL/GenBank/DDBJ whole genome shotgun (WGS) entry which is preliminary data.</text>
</comment>
<dbReference type="EC" id="3.2.1.99" evidence="4 7"/>
<feature type="active site" description="Proton donor" evidence="8">
    <location>
        <position position="202"/>
    </location>
</feature>
<dbReference type="Gene3D" id="2.115.10.20">
    <property type="entry name" value="Glycosyl hydrolase domain, family 43"/>
    <property type="match status" value="1"/>
</dbReference>
<evidence type="ECO:0000256" key="10">
    <source>
        <dbReference type="SAM" id="SignalP"/>
    </source>
</evidence>
<evidence type="ECO:0000313" key="11">
    <source>
        <dbReference type="EMBL" id="CAG8957747.1"/>
    </source>
</evidence>
<evidence type="ECO:0000256" key="4">
    <source>
        <dbReference type="ARBA" id="ARBA00012586"/>
    </source>
</evidence>
<dbReference type="EMBL" id="CAJVRL010000081">
    <property type="protein sequence ID" value="CAG8957747.1"/>
    <property type="molecule type" value="Genomic_DNA"/>
</dbReference>
<dbReference type="GO" id="GO:0046558">
    <property type="term" value="F:arabinan endo-1,5-alpha-L-arabinosidase activity"/>
    <property type="evidence" value="ECO:0007669"/>
    <property type="project" value="UniProtKB-EC"/>
</dbReference>
<dbReference type="CDD" id="cd18831">
    <property type="entry name" value="GH43_AnAbnA-like"/>
    <property type="match status" value="1"/>
</dbReference>
<keyword evidence="6 7" id="KW-0326">Glycosidase</keyword>
<evidence type="ECO:0000256" key="6">
    <source>
        <dbReference type="ARBA" id="ARBA00023295"/>
    </source>
</evidence>
<proteinExistence type="inferred from homology"/>
<evidence type="ECO:0000256" key="3">
    <source>
        <dbReference type="ARBA" id="ARBA00009865"/>
    </source>
</evidence>
<feature type="chain" id="PRO_5040323879" description="Arabinan endo-1,5-alpha-L-arabinosidase" evidence="10">
    <location>
        <begin position="22"/>
        <end position="323"/>
    </location>
</feature>
<keyword evidence="5 7" id="KW-0378">Hydrolase</keyword>
<name>A0A9N9L683_9HELO</name>
<dbReference type="InterPro" id="IPR050727">
    <property type="entry name" value="GH43_arabinanases"/>
</dbReference>
<comment type="similarity">
    <text evidence="3 7">Belongs to the glycosyl hydrolase 43 family.</text>
</comment>
<reference evidence="11" key="1">
    <citation type="submission" date="2021-07" db="EMBL/GenBank/DDBJ databases">
        <authorList>
            <person name="Durling M."/>
        </authorList>
    </citation>
    <scope>NUCLEOTIDE SEQUENCE</scope>
</reference>
<dbReference type="InterPro" id="IPR023296">
    <property type="entry name" value="Glyco_hydro_beta-prop_sf"/>
</dbReference>
<evidence type="ECO:0000256" key="2">
    <source>
        <dbReference type="ARBA" id="ARBA00004834"/>
    </source>
</evidence>
<sequence length="323" mass="33841">MSSVLRYLSVVSLALSSLAQGYSNPGPCTGACWAHDPALIQHSDGTYYKFNTGKGMEIVTASSLAGPWTIQGSVLPSGSKINNAGNKDLWAPDVTKVGDLYYLYYSTSQFGSQVSSIGLATSPSMKPGSWSDLGAVGVDSKAGTAYNAIDANLLKVGSGYELVFGSFWGGIFATPLAADAKKAAGGSPKNIAFKKEGENPSEGAYVFHHSGFYYLTWSFGKCCGLDTSKPAPGGEYKILMCRSESATGGFVDKAGVSCTAGGGTTLLESHGKIYAPGGQGVFQDSKQGLVLYYHYANTDVGLGDGQYLFGYNVLKWADGWPSV</sequence>
<evidence type="ECO:0000256" key="7">
    <source>
        <dbReference type="PIRNR" id="PIRNR026534"/>
    </source>
</evidence>
<evidence type="ECO:0000256" key="5">
    <source>
        <dbReference type="ARBA" id="ARBA00022801"/>
    </source>
</evidence>
<dbReference type="PANTHER" id="PTHR43301">
    <property type="entry name" value="ARABINAN ENDO-1,5-ALPHA-L-ARABINOSIDASE"/>
    <property type="match status" value="1"/>
</dbReference>
<dbReference type="InterPro" id="IPR006710">
    <property type="entry name" value="Glyco_hydro_43"/>
</dbReference>
<dbReference type="PIRSF" id="PIRSF026534">
    <property type="entry name" value="Endo_alpha-L-arabinosidase"/>
    <property type="match status" value="1"/>
</dbReference>
<feature type="signal peptide" evidence="10">
    <location>
        <begin position="1"/>
        <end position="21"/>
    </location>
</feature>
<feature type="active site" description="Proton acceptor" evidence="8">
    <location>
        <position position="36"/>
    </location>
</feature>
<comment type="pathway">
    <text evidence="2 7">Glycan metabolism; L-arabinan degradation.</text>
</comment>
<gene>
    <name evidence="11" type="ORF">HYFRA_00000085</name>
</gene>
<dbReference type="OrthoDB" id="195678at2759"/>
<evidence type="ECO:0000256" key="9">
    <source>
        <dbReference type="PIRSR" id="PIRSR606710-2"/>
    </source>
</evidence>
<dbReference type="Proteomes" id="UP000696280">
    <property type="component" value="Unassembled WGS sequence"/>
</dbReference>
<dbReference type="Pfam" id="PF04616">
    <property type="entry name" value="Glyco_hydro_43"/>
    <property type="match status" value="1"/>
</dbReference>
<dbReference type="AlphaFoldDB" id="A0A9N9L683"/>
<protein>
    <recommendedName>
        <fullName evidence="4 7">Arabinan endo-1,5-alpha-L-arabinosidase</fullName>
        <ecNumber evidence="4 7">3.2.1.99</ecNumber>
    </recommendedName>
</protein>
<dbReference type="InterPro" id="IPR016840">
    <property type="entry name" value="Glyco_hydro_43_endo_a_Ara-ase"/>
</dbReference>
<dbReference type="PANTHER" id="PTHR43301:SF3">
    <property type="entry name" value="ARABINAN ENDO-1,5-ALPHA-L-ARABINOSIDASE A-RELATED"/>
    <property type="match status" value="1"/>
</dbReference>
<keyword evidence="12" id="KW-1185">Reference proteome</keyword>
<dbReference type="SUPFAM" id="SSF75005">
    <property type="entry name" value="Arabinanase/levansucrase/invertase"/>
    <property type="match status" value="1"/>
</dbReference>
<evidence type="ECO:0000256" key="1">
    <source>
        <dbReference type="ARBA" id="ARBA00000375"/>
    </source>
</evidence>
<comment type="catalytic activity">
    <reaction evidence="1 7">
        <text>Endohydrolysis of (1-&gt;5)-alpha-arabinofuranosidic linkages in (1-&gt;5)-arabinans.</text>
        <dbReference type="EC" id="3.2.1.99"/>
    </reaction>
</comment>
<accession>A0A9N9L683</accession>
<evidence type="ECO:0000256" key="8">
    <source>
        <dbReference type="PIRSR" id="PIRSR606710-1"/>
    </source>
</evidence>
<organism evidence="11 12">
    <name type="scientific">Hymenoscyphus fraxineus</name>
    <dbReference type="NCBI Taxonomy" id="746836"/>
    <lineage>
        <taxon>Eukaryota</taxon>
        <taxon>Fungi</taxon>
        <taxon>Dikarya</taxon>
        <taxon>Ascomycota</taxon>
        <taxon>Pezizomycotina</taxon>
        <taxon>Leotiomycetes</taxon>
        <taxon>Helotiales</taxon>
        <taxon>Helotiaceae</taxon>
        <taxon>Hymenoscyphus</taxon>
    </lineage>
</organism>
<feature type="site" description="Important for catalytic activity, responsible for pKa modulation of the active site Glu and correct orientation of both the proton donor and substrate" evidence="9">
    <location>
        <position position="150"/>
    </location>
</feature>
<evidence type="ECO:0000313" key="12">
    <source>
        <dbReference type="Proteomes" id="UP000696280"/>
    </source>
</evidence>